<feature type="transmembrane region" description="Helical" evidence="5">
    <location>
        <begin position="88"/>
        <end position="107"/>
    </location>
</feature>
<keyword evidence="2 5" id="KW-0812">Transmembrane</keyword>
<dbReference type="EMBL" id="CP006585">
    <property type="protein sequence ID" value="AGW12062.1"/>
    <property type="molecule type" value="Genomic_DNA"/>
</dbReference>
<keyword evidence="3 5" id="KW-1133">Transmembrane helix</keyword>
<feature type="transmembrane region" description="Helical" evidence="5">
    <location>
        <begin position="33"/>
        <end position="51"/>
    </location>
</feature>
<evidence type="ECO:0000256" key="3">
    <source>
        <dbReference type="ARBA" id="ARBA00022989"/>
    </source>
</evidence>
<dbReference type="eggNOG" id="COG0697">
    <property type="taxonomic scope" value="Bacteria"/>
</dbReference>
<proteinExistence type="predicted"/>
<evidence type="ECO:0000259" key="6">
    <source>
        <dbReference type="Pfam" id="PF00892"/>
    </source>
</evidence>
<dbReference type="Proteomes" id="UP000016587">
    <property type="component" value="Chromosome"/>
</dbReference>
<feature type="transmembrane region" description="Helical" evidence="5">
    <location>
        <begin position="7"/>
        <end position="27"/>
    </location>
</feature>
<evidence type="ECO:0000256" key="2">
    <source>
        <dbReference type="ARBA" id="ARBA00022692"/>
    </source>
</evidence>
<dbReference type="InterPro" id="IPR050638">
    <property type="entry name" value="AA-Vitamin_Transporters"/>
</dbReference>
<dbReference type="PANTHER" id="PTHR32322">
    <property type="entry name" value="INNER MEMBRANE TRANSPORTER"/>
    <property type="match status" value="1"/>
</dbReference>
<feature type="domain" description="EamA" evidence="6">
    <location>
        <begin position="142"/>
        <end position="281"/>
    </location>
</feature>
<keyword evidence="8" id="KW-1185">Reference proteome</keyword>
<feature type="transmembrane region" description="Helical" evidence="5">
    <location>
        <begin position="137"/>
        <end position="160"/>
    </location>
</feature>
<feature type="transmembrane region" description="Helical" evidence="5">
    <location>
        <begin position="60"/>
        <end position="82"/>
    </location>
</feature>
<dbReference type="Pfam" id="PF00892">
    <property type="entry name" value="EamA"/>
    <property type="match status" value="2"/>
</dbReference>
<feature type="domain" description="EamA" evidence="6">
    <location>
        <begin position="8"/>
        <end position="130"/>
    </location>
</feature>
<feature type="transmembrane region" description="Helical" evidence="5">
    <location>
        <begin position="114"/>
        <end position="131"/>
    </location>
</feature>
<feature type="transmembrane region" description="Helical" evidence="5">
    <location>
        <begin position="172"/>
        <end position="192"/>
    </location>
</feature>
<feature type="transmembrane region" description="Helical" evidence="5">
    <location>
        <begin position="204"/>
        <end position="227"/>
    </location>
</feature>
<evidence type="ECO:0000313" key="8">
    <source>
        <dbReference type="Proteomes" id="UP000016587"/>
    </source>
</evidence>
<dbReference type="PANTHER" id="PTHR32322:SF9">
    <property type="entry name" value="AMINO-ACID METABOLITE EFFLUX PUMP-RELATED"/>
    <property type="match status" value="1"/>
</dbReference>
<comment type="subcellular location">
    <subcellularLocation>
        <location evidence="1">Membrane</location>
        <topology evidence="1">Multi-pass membrane protein</topology>
    </subcellularLocation>
</comment>
<protein>
    <recommendedName>
        <fullName evidence="6">EamA domain-containing protein</fullName>
    </recommendedName>
</protein>
<name>T2G866_MEGG1</name>
<dbReference type="HOGENOM" id="CLU_033863_20_1_7"/>
<reference evidence="8" key="2">
    <citation type="submission" date="2013-07" db="EMBL/GenBank/DDBJ databases">
        <authorList>
            <person name="Morais-Silva F.O."/>
            <person name="Rezende A.M."/>
            <person name="Pimentel C."/>
            <person name="Resende D.M."/>
            <person name="Santos C.I."/>
            <person name="Clemente C."/>
            <person name="de Oliveira L.M."/>
            <person name="da Silva S.M."/>
            <person name="Costa D.A."/>
            <person name="Varela-Raposo A."/>
            <person name="Horacio E.C.A."/>
            <person name="Matos M."/>
            <person name="Flores O."/>
            <person name="Ruiz J.C."/>
            <person name="Rodrigues-Pousada C."/>
        </authorList>
    </citation>
    <scope>NUCLEOTIDE SEQUENCE [LARGE SCALE GENOMIC DNA]</scope>
    <source>
        <strain evidence="8">ATCC 19364 / DSM 1382 / NCIMB 9332 / VKM B-1759</strain>
    </source>
</reference>
<dbReference type="STRING" id="1121448.DGI_0125"/>
<dbReference type="InterPro" id="IPR000620">
    <property type="entry name" value="EamA_dom"/>
</dbReference>
<dbReference type="SUPFAM" id="SSF103481">
    <property type="entry name" value="Multidrug resistance efflux transporter EmrE"/>
    <property type="match status" value="2"/>
</dbReference>
<evidence type="ECO:0000256" key="1">
    <source>
        <dbReference type="ARBA" id="ARBA00004141"/>
    </source>
</evidence>
<sequence>MSGRDTAVALLTTFIWGLNFVVIRWGLGEWPPLFFAALRFAVVAVPAVFIIGRNGLPWRLVLATGSLVGVGYFSLLFVGMQLGMPPGLSALVSQAQVLFTALFSVWLLRQRPTAWQWCGMGVAGAGLYLSAGNSLDLAPLAGFALVLLAALFWGMGNIMMKKLGGGMKVDGFRLTIWMSLVPIVPNLILSFWTEQGQWEALSHISWMGAFAVLYTAWGSTIIGWGAWAWLLRKYAAPQVAPFSLLVPVVTLVIAVSLGMEPLKPETGMAAALLLGGVALTLFGDRLGGFCLRRQWLRPRAAEDGYSTKS</sequence>
<dbReference type="GO" id="GO:0016020">
    <property type="term" value="C:membrane"/>
    <property type="evidence" value="ECO:0007669"/>
    <property type="project" value="UniProtKB-SubCell"/>
</dbReference>
<dbReference type="InterPro" id="IPR037185">
    <property type="entry name" value="EmrE-like"/>
</dbReference>
<gene>
    <name evidence="7" type="ORF">DGI_0125</name>
</gene>
<reference evidence="7 8" key="1">
    <citation type="journal article" date="2013" name="J. Bacteriol.">
        <title>Roles of HynAB and Ech, the only two hydrogenases found in the model sulfate reducer Desulfovibrio gigas.</title>
        <authorList>
            <person name="Morais-Silva F.O."/>
            <person name="Santos C.I."/>
            <person name="Rodrigues R."/>
            <person name="Pereira I.A."/>
            <person name="Rodrigues-Pousada C."/>
        </authorList>
    </citation>
    <scope>NUCLEOTIDE SEQUENCE [LARGE SCALE GENOMIC DNA]</scope>
    <source>
        <strain evidence="8">ATCC 19364 / DSM 1382 / NCIMB 9332 / VKM B-1759</strain>
    </source>
</reference>
<dbReference type="AlphaFoldDB" id="T2G866"/>
<accession>T2G866</accession>
<dbReference type="KEGG" id="dgg:DGI_0125"/>
<evidence type="ECO:0000256" key="4">
    <source>
        <dbReference type="ARBA" id="ARBA00023136"/>
    </source>
</evidence>
<dbReference type="PATRIC" id="fig|1121448.10.peg.126"/>
<feature type="transmembrane region" description="Helical" evidence="5">
    <location>
        <begin position="239"/>
        <end position="257"/>
    </location>
</feature>
<evidence type="ECO:0000256" key="5">
    <source>
        <dbReference type="SAM" id="Phobius"/>
    </source>
</evidence>
<evidence type="ECO:0000313" key="7">
    <source>
        <dbReference type="EMBL" id="AGW12062.1"/>
    </source>
</evidence>
<feature type="transmembrane region" description="Helical" evidence="5">
    <location>
        <begin position="269"/>
        <end position="291"/>
    </location>
</feature>
<organism evidence="7 8">
    <name type="scientific">Megalodesulfovibrio gigas (strain ATCC 19364 / DSM 1382 / NCIMB 9332 / VKM B-1759)</name>
    <name type="common">Desulfovibrio gigas</name>
    <dbReference type="NCBI Taxonomy" id="1121448"/>
    <lineage>
        <taxon>Bacteria</taxon>
        <taxon>Pseudomonadati</taxon>
        <taxon>Thermodesulfobacteriota</taxon>
        <taxon>Desulfovibrionia</taxon>
        <taxon>Desulfovibrionales</taxon>
        <taxon>Desulfovibrionaceae</taxon>
        <taxon>Megalodesulfovibrio</taxon>
    </lineage>
</organism>
<keyword evidence="4 5" id="KW-0472">Membrane</keyword>